<keyword evidence="2" id="KW-1185">Reference proteome</keyword>
<sequence length="770" mass="86671">MEFTEVILDARASMHLRELADLTSHFYKLLRPWCFSEQCSLAIFKPIRVQALSYLQAIDFSVAAAQNGLKFSQDAIALAELLDSSDEMQHQEHLRGLVGLEQQAAENAENTKTRFRNIRVIVGKLLRDTQKQPLNVSESSEKQLKEFEEGVNILESFSTCISIYISWWTTVHMSYKPQCIRHNSVPSEIRVLRNARLLHVYKDQRQEYIDYTDKIQSTQNTNSDFIIGLKYQNMQDTIPAESPGIDADNTISIKPPIESQVTKHVFSVLQDTPKLKSCFSEQSGLAIFKPIRVQVLSYLQAIDFSVTAAQNGLKFSQDVIALADLLESSDEIQRQDYLRELVGLAQQAAENAEKVKAKFRNIRVIVGKLVRDVQEQQSMNASQSSEKQLKEFEEGVIILESFSACISTHISWWTTVYCDHTSQIARLDSLVVRYHTIRSQIFVKRWKQLCQEYIDYTSKIQSTQNTNSDFVTSLKYQNMQDTTPAESPGTDADNTISIQPPIESQVTKHVFSILQDTPKLKSTILPEQAVVLKETCKVSPQLAFEAVDLMHEEYVDYTQKIQSIQNTNSNFIISLKYQNMQDTIPAESPGIGADNTVSIKPPIESQVTKHVFSILQGTPKPKFTILTEEAVVLEDTRKVSPQLALEAADLMREEYAIHSSGGHHHGHGFRLPSIAQSVASVLGTAVDIVHEALYVGVEFLDLVPVPGLQIAAKTLLNIWDAARDASIIDLECLGLIKRCAEILLSIHEIVHEAGDQIGIKLRRPLVALEE</sequence>
<evidence type="ECO:0000313" key="1">
    <source>
        <dbReference type="EMBL" id="PPQ83885.1"/>
    </source>
</evidence>
<dbReference type="InParanoid" id="A0A409WZD2"/>
<proteinExistence type="predicted"/>
<dbReference type="STRING" id="93625.A0A409WZD2"/>
<dbReference type="EMBL" id="NHYD01002955">
    <property type="protein sequence ID" value="PPQ83885.1"/>
    <property type="molecule type" value="Genomic_DNA"/>
</dbReference>
<name>A0A409WZD2_PSICY</name>
<dbReference type="AlphaFoldDB" id="A0A409WZD2"/>
<reference evidence="1 2" key="1">
    <citation type="journal article" date="2018" name="Evol. Lett.">
        <title>Horizontal gene cluster transfer increased hallucinogenic mushroom diversity.</title>
        <authorList>
            <person name="Reynolds H.T."/>
            <person name="Vijayakumar V."/>
            <person name="Gluck-Thaler E."/>
            <person name="Korotkin H.B."/>
            <person name="Matheny P.B."/>
            <person name="Slot J.C."/>
        </authorList>
    </citation>
    <scope>NUCLEOTIDE SEQUENCE [LARGE SCALE GENOMIC DNA]</scope>
    <source>
        <strain evidence="1 2">2631</strain>
    </source>
</reference>
<protein>
    <submittedName>
        <fullName evidence="1">Uncharacterized protein</fullName>
    </submittedName>
</protein>
<evidence type="ECO:0000313" key="2">
    <source>
        <dbReference type="Proteomes" id="UP000283269"/>
    </source>
</evidence>
<dbReference type="OrthoDB" id="3058807at2759"/>
<accession>A0A409WZD2</accession>
<organism evidence="1 2">
    <name type="scientific">Psilocybe cyanescens</name>
    <dbReference type="NCBI Taxonomy" id="93625"/>
    <lineage>
        <taxon>Eukaryota</taxon>
        <taxon>Fungi</taxon>
        <taxon>Dikarya</taxon>
        <taxon>Basidiomycota</taxon>
        <taxon>Agaricomycotina</taxon>
        <taxon>Agaricomycetes</taxon>
        <taxon>Agaricomycetidae</taxon>
        <taxon>Agaricales</taxon>
        <taxon>Agaricineae</taxon>
        <taxon>Strophariaceae</taxon>
        <taxon>Psilocybe</taxon>
    </lineage>
</organism>
<gene>
    <name evidence="1" type="ORF">CVT25_000629</name>
</gene>
<comment type="caution">
    <text evidence="1">The sequence shown here is derived from an EMBL/GenBank/DDBJ whole genome shotgun (WGS) entry which is preliminary data.</text>
</comment>
<dbReference type="Proteomes" id="UP000283269">
    <property type="component" value="Unassembled WGS sequence"/>
</dbReference>